<comment type="subunit">
    <text evidence="6">Component of the Mediator complex.</text>
</comment>
<dbReference type="InterPro" id="IPR019145">
    <property type="entry name" value="Mediator_Med10"/>
</dbReference>
<dbReference type="GO" id="GO:0016592">
    <property type="term" value="C:mediator complex"/>
    <property type="evidence" value="ECO:0007669"/>
    <property type="project" value="InterPro"/>
</dbReference>
<keyword evidence="9" id="KW-1185">Reference proteome</keyword>
<dbReference type="Proteomes" id="UP000184267">
    <property type="component" value="Unassembled WGS sequence"/>
</dbReference>
<comment type="similarity">
    <text evidence="2 6">Belongs to the Mediator complex subunit 10 family.</text>
</comment>
<comment type="function">
    <text evidence="6">Component of the Mediator complex, a coactivator involved in the regulated transcription of nearly all RNA polymerase II-dependent genes. Mediator functions as a bridge to convey information from gene-specific regulatory proteins to the basal RNA polymerase II transcription machinery. Mediator is recruited to promoters by direct interactions with regulatory proteins and serves as a scaffold for the assembly of a functional preinitiation complex with RNA polymerase II and the general transcription factors.</text>
</comment>
<dbReference type="GO" id="GO:0006357">
    <property type="term" value="P:regulation of transcription by RNA polymerase II"/>
    <property type="evidence" value="ECO:0007669"/>
    <property type="project" value="InterPro"/>
</dbReference>
<dbReference type="EMBL" id="MNAD01000788">
    <property type="protein sequence ID" value="OJT10346.1"/>
    <property type="molecule type" value="Genomic_DNA"/>
</dbReference>
<evidence type="ECO:0000256" key="4">
    <source>
        <dbReference type="ARBA" id="ARBA00023163"/>
    </source>
</evidence>
<accession>A0A1M2VRZ5</accession>
<dbReference type="STRING" id="154538.A0A1M2VRZ5"/>
<feature type="region of interest" description="Disordered" evidence="7">
    <location>
        <begin position="1"/>
        <end position="37"/>
    </location>
</feature>
<name>A0A1M2VRZ5_TRAPU</name>
<dbReference type="OrthoDB" id="337270at2759"/>
<dbReference type="AlphaFoldDB" id="A0A1M2VRZ5"/>
<evidence type="ECO:0000256" key="5">
    <source>
        <dbReference type="ARBA" id="ARBA00023242"/>
    </source>
</evidence>
<evidence type="ECO:0000256" key="7">
    <source>
        <dbReference type="SAM" id="MobiDB-lite"/>
    </source>
</evidence>
<organism evidence="8 9">
    <name type="scientific">Trametes pubescens</name>
    <name type="common">White-rot fungus</name>
    <dbReference type="NCBI Taxonomy" id="154538"/>
    <lineage>
        <taxon>Eukaryota</taxon>
        <taxon>Fungi</taxon>
        <taxon>Dikarya</taxon>
        <taxon>Basidiomycota</taxon>
        <taxon>Agaricomycotina</taxon>
        <taxon>Agaricomycetes</taxon>
        <taxon>Polyporales</taxon>
        <taxon>Polyporaceae</taxon>
        <taxon>Trametes</taxon>
    </lineage>
</organism>
<evidence type="ECO:0000256" key="2">
    <source>
        <dbReference type="ARBA" id="ARBA00005389"/>
    </source>
</evidence>
<comment type="caution">
    <text evidence="8">The sequence shown here is derived from an EMBL/GenBank/DDBJ whole genome shotgun (WGS) entry which is preliminary data.</text>
</comment>
<feature type="compositionally biased region" description="Polar residues" evidence="7">
    <location>
        <begin position="1"/>
        <end position="12"/>
    </location>
</feature>
<keyword evidence="6" id="KW-0010">Activator</keyword>
<evidence type="ECO:0000256" key="3">
    <source>
        <dbReference type="ARBA" id="ARBA00023015"/>
    </source>
</evidence>
<proteinExistence type="inferred from homology"/>
<dbReference type="OMA" id="ENQFMNG"/>
<dbReference type="Pfam" id="PF09748">
    <property type="entry name" value="Med10"/>
    <property type="match status" value="1"/>
</dbReference>
<keyword evidence="3 6" id="KW-0805">Transcription regulation</keyword>
<reference evidence="8 9" key="1">
    <citation type="submission" date="2016-10" db="EMBL/GenBank/DDBJ databases">
        <title>Genome sequence of the basidiomycete white-rot fungus Trametes pubescens.</title>
        <authorList>
            <person name="Makela M.R."/>
            <person name="Granchi Z."/>
            <person name="Peng M."/>
            <person name="De Vries R.P."/>
            <person name="Grigoriev I."/>
            <person name="Riley R."/>
            <person name="Hilden K."/>
        </authorList>
    </citation>
    <scope>NUCLEOTIDE SEQUENCE [LARGE SCALE GENOMIC DNA]</scope>
    <source>
        <strain evidence="8 9">FBCC735</strain>
    </source>
</reference>
<protein>
    <recommendedName>
        <fullName evidence="6">Mediator of RNA polymerase II transcription subunit 10</fullName>
    </recommendedName>
    <alternativeName>
        <fullName evidence="6">Mediator complex subunit 10</fullName>
    </alternativeName>
</protein>
<evidence type="ECO:0000256" key="1">
    <source>
        <dbReference type="ARBA" id="ARBA00004123"/>
    </source>
</evidence>
<evidence type="ECO:0000313" key="8">
    <source>
        <dbReference type="EMBL" id="OJT10346.1"/>
    </source>
</evidence>
<comment type="subcellular location">
    <subcellularLocation>
        <location evidence="1 6">Nucleus</location>
    </subcellularLocation>
</comment>
<sequence>MARNLSLSVNTMSSPAPAPAPDSPRESESPPPQGVQGDLELELMGLANALYNLGTTVVGDLTKEKDKPGGAGKQVGARVNDVISHLATLDDMAQTIDTMVPMQVLVDIDNSRNPMLLTKERLERAATENQFMNGKIHAIDVGIRYSVIGRGRSGAEAFVGQSYKKYLDEALVQNFPELAEYLMDPSMDLTMPIKLEEDAAGPAASMSNGV</sequence>
<dbReference type="GO" id="GO:0003712">
    <property type="term" value="F:transcription coregulator activity"/>
    <property type="evidence" value="ECO:0007669"/>
    <property type="project" value="InterPro"/>
</dbReference>
<evidence type="ECO:0000256" key="6">
    <source>
        <dbReference type="RuleBase" id="RU364146"/>
    </source>
</evidence>
<evidence type="ECO:0000313" key="9">
    <source>
        <dbReference type="Proteomes" id="UP000184267"/>
    </source>
</evidence>
<keyword evidence="5 6" id="KW-0539">Nucleus</keyword>
<keyword evidence="4 6" id="KW-0804">Transcription</keyword>
<gene>
    <name evidence="6" type="primary">MED10</name>
    <name evidence="8" type="ORF">TRAPUB_13151</name>
</gene>